<dbReference type="RefSeq" id="WP_111960103.1">
    <property type="nucleotide sequence ID" value="NZ_BJYI01000026.1"/>
</dbReference>
<comment type="caution">
    <text evidence="1">The sequence shown here is derived from an EMBL/GenBank/DDBJ whole genome shotgun (WGS) entry which is preliminary data.</text>
</comment>
<sequence length="234" mass="26907">MYRLNNLKRDVLITPDEVIFHAPTDQEIDERQILQNIIVAEERWIANAICDQFYEDFISKKNVRVTQENKADLLARINASYELDGLNLIKDSDLKIGMIINAIEFIENPWYVKLWERFLWKLTAECVDMTAIVPSWLRHTSKGQQMNNPNAIGGNGASSATGGVKEINFKQNSSIQDRIDPLLERMHLWICQNKEHFPLYCKDCGGCGCNGELKDIDGVSHIRKTNFITNIYDD</sequence>
<dbReference type="Proteomes" id="UP000321150">
    <property type="component" value="Unassembled WGS sequence"/>
</dbReference>
<gene>
    <name evidence="1" type="ORF">CLA01_41450</name>
</gene>
<proteinExistence type="predicted"/>
<dbReference type="AlphaFoldDB" id="A0A511YFX5"/>
<name>A0A511YFX5_9FLAO</name>
<protein>
    <submittedName>
        <fullName evidence="1">Uncharacterized protein</fullName>
    </submittedName>
</protein>
<dbReference type="OrthoDB" id="658058at2"/>
<evidence type="ECO:0000313" key="2">
    <source>
        <dbReference type="Proteomes" id="UP000321150"/>
    </source>
</evidence>
<accession>A0A511YFX5</accession>
<evidence type="ECO:0000313" key="1">
    <source>
        <dbReference type="EMBL" id="GEN74073.1"/>
    </source>
</evidence>
<reference evidence="1 2" key="1">
    <citation type="submission" date="2019-07" db="EMBL/GenBank/DDBJ databases">
        <title>Whole genome shotgun sequence of Chryseobacterium lathyri NBRC 105250.</title>
        <authorList>
            <person name="Hosoyama A."/>
            <person name="Uohara A."/>
            <person name="Ohji S."/>
            <person name="Ichikawa N."/>
        </authorList>
    </citation>
    <scope>NUCLEOTIDE SEQUENCE [LARGE SCALE GENOMIC DNA]</scope>
    <source>
        <strain evidence="1 2">NBRC 105250</strain>
    </source>
</reference>
<dbReference type="EMBL" id="BJYI01000026">
    <property type="protein sequence ID" value="GEN74073.1"/>
    <property type="molecule type" value="Genomic_DNA"/>
</dbReference>
<organism evidence="1 2">
    <name type="scientific">Chryseobacterium lathyri</name>
    <dbReference type="NCBI Taxonomy" id="395933"/>
    <lineage>
        <taxon>Bacteria</taxon>
        <taxon>Pseudomonadati</taxon>
        <taxon>Bacteroidota</taxon>
        <taxon>Flavobacteriia</taxon>
        <taxon>Flavobacteriales</taxon>
        <taxon>Weeksellaceae</taxon>
        <taxon>Chryseobacterium group</taxon>
        <taxon>Chryseobacterium</taxon>
    </lineage>
</organism>